<dbReference type="EMBL" id="LR796220">
    <property type="protein sequence ID" value="CAB4128720.1"/>
    <property type="molecule type" value="Genomic_DNA"/>
</dbReference>
<name>A0A6J5L7L4_9CAUD</name>
<sequence>MADNKKAAKPVAKSATKPVAKTKGRPLVEPKTPPIKAADVIAKQGGPAPMKVKGALFGLRKGRPSRGR</sequence>
<evidence type="ECO:0000313" key="3">
    <source>
        <dbReference type="EMBL" id="CAB5219570.1"/>
    </source>
</evidence>
<proteinExistence type="predicted"/>
<accession>A0A6J5L7L4</accession>
<evidence type="ECO:0000256" key="1">
    <source>
        <dbReference type="SAM" id="MobiDB-lite"/>
    </source>
</evidence>
<protein>
    <submittedName>
        <fullName evidence="2">Uncharacterized protein</fullName>
    </submittedName>
</protein>
<organism evidence="2">
    <name type="scientific">uncultured Caudovirales phage</name>
    <dbReference type="NCBI Taxonomy" id="2100421"/>
    <lineage>
        <taxon>Viruses</taxon>
        <taxon>Duplodnaviria</taxon>
        <taxon>Heunggongvirae</taxon>
        <taxon>Uroviricota</taxon>
        <taxon>Caudoviricetes</taxon>
        <taxon>Peduoviridae</taxon>
        <taxon>Maltschvirus</taxon>
        <taxon>Maltschvirus maltsch</taxon>
    </lineage>
</organism>
<dbReference type="EMBL" id="LR798276">
    <property type="protein sequence ID" value="CAB5219570.1"/>
    <property type="molecule type" value="Genomic_DNA"/>
</dbReference>
<feature type="region of interest" description="Disordered" evidence="1">
    <location>
        <begin position="1"/>
        <end position="32"/>
    </location>
</feature>
<evidence type="ECO:0000313" key="2">
    <source>
        <dbReference type="EMBL" id="CAB4128720.1"/>
    </source>
</evidence>
<reference evidence="2" key="1">
    <citation type="submission" date="2020-04" db="EMBL/GenBank/DDBJ databases">
        <authorList>
            <person name="Chiriac C."/>
            <person name="Salcher M."/>
            <person name="Ghai R."/>
            <person name="Kavagutti S V."/>
        </authorList>
    </citation>
    <scope>NUCLEOTIDE SEQUENCE</scope>
</reference>
<gene>
    <name evidence="2" type="ORF">UFOVP110_69</name>
    <name evidence="3" type="ORF">UFOVP223_95</name>
</gene>